<dbReference type="InterPro" id="IPR006073">
    <property type="entry name" value="GTP-bd"/>
</dbReference>
<dbReference type="NCBIfam" id="TIGR03156">
    <property type="entry name" value="GTP_HflX"/>
    <property type="match status" value="1"/>
</dbReference>
<dbReference type="PANTHER" id="PTHR10229:SF0">
    <property type="entry name" value="GTP-BINDING PROTEIN 6-RELATED"/>
    <property type="match status" value="1"/>
</dbReference>
<dbReference type="InterPro" id="IPR030394">
    <property type="entry name" value="G_HFLX_dom"/>
</dbReference>
<keyword evidence="3" id="KW-0460">Magnesium</keyword>
<evidence type="ECO:0000313" key="8">
    <source>
        <dbReference type="Proteomes" id="UP001375370"/>
    </source>
</evidence>
<dbReference type="Gene3D" id="3.40.50.300">
    <property type="entry name" value="P-loop containing nucleotide triphosphate hydrolases"/>
    <property type="match status" value="1"/>
</dbReference>
<dbReference type="InterPro" id="IPR032305">
    <property type="entry name" value="GTP-bd_M"/>
</dbReference>
<dbReference type="InterPro" id="IPR025121">
    <property type="entry name" value="GTPase_HflX_N"/>
</dbReference>
<evidence type="ECO:0000256" key="1">
    <source>
        <dbReference type="ARBA" id="ARBA00022723"/>
    </source>
</evidence>
<keyword evidence="2 5" id="KW-0547">Nucleotide-binding</keyword>
<keyword evidence="5" id="KW-0963">Cytoplasm</keyword>
<dbReference type="EMBL" id="CP146612">
    <property type="protein sequence ID" value="WWX26315.1"/>
    <property type="molecule type" value="Genomic_DNA"/>
</dbReference>
<evidence type="ECO:0000256" key="4">
    <source>
        <dbReference type="ARBA" id="ARBA00023134"/>
    </source>
</evidence>
<keyword evidence="1" id="KW-0479">Metal-binding</keyword>
<name>A0ABZ2J613_9CHLR</name>
<dbReference type="Pfam" id="PF16360">
    <property type="entry name" value="GTP-bdg_M"/>
    <property type="match status" value="1"/>
</dbReference>
<dbReference type="PANTHER" id="PTHR10229">
    <property type="entry name" value="GTP-BINDING PROTEIN HFLX"/>
    <property type="match status" value="1"/>
</dbReference>
<evidence type="ECO:0000256" key="5">
    <source>
        <dbReference type="HAMAP-Rule" id="MF_00900"/>
    </source>
</evidence>
<keyword evidence="8" id="KW-1185">Reference proteome</keyword>
<dbReference type="Gene3D" id="6.10.250.2860">
    <property type="match status" value="1"/>
</dbReference>
<proteinExistence type="inferred from homology"/>
<dbReference type="RefSeq" id="WP_338739366.1">
    <property type="nucleotide sequence ID" value="NZ_CP146612.1"/>
</dbReference>
<feature type="domain" description="Hflx-type G" evidence="6">
    <location>
        <begin position="208"/>
        <end position="385"/>
    </location>
</feature>
<evidence type="ECO:0000313" key="7">
    <source>
        <dbReference type="EMBL" id="WWX26315.1"/>
    </source>
</evidence>
<dbReference type="InterPro" id="IPR027417">
    <property type="entry name" value="P-loop_NTPase"/>
</dbReference>
<evidence type="ECO:0000259" key="6">
    <source>
        <dbReference type="PROSITE" id="PS51705"/>
    </source>
</evidence>
<evidence type="ECO:0000256" key="3">
    <source>
        <dbReference type="ARBA" id="ARBA00022842"/>
    </source>
</evidence>
<comment type="function">
    <text evidence="5">GTPase that associates with the 50S ribosomal subunit and may have a role during protein synthesis or ribosome biogenesis.</text>
</comment>
<dbReference type="Gene3D" id="3.40.50.11060">
    <property type="entry name" value="GTPase HflX, N-terminal domain"/>
    <property type="match status" value="1"/>
</dbReference>
<dbReference type="Pfam" id="PF13167">
    <property type="entry name" value="GTP-bdg_N"/>
    <property type="match status" value="1"/>
</dbReference>
<evidence type="ECO:0000256" key="2">
    <source>
        <dbReference type="ARBA" id="ARBA00022741"/>
    </source>
</evidence>
<comment type="similarity">
    <text evidence="5">Belongs to the TRAFAC class OBG-HflX-like GTPase superfamily. HflX GTPase family.</text>
</comment>
<dbReference type="PROSITE" id="PS51705">
    <property type="entry name" value="G_HFLX"/>
    <property type="match status" value="1"/>
</dbReference>
<dbReference type="SUPFAM" id="SSF52540">
    <property type="entry name" value="P-loop containing nucleoside triphosphate hydrolases"/>
    <property type="match status" value="1"/>
</dbReference>
<dbReference type="PRINTS" id="PR00326">
    <property type="entry name" value="GTP1OBG"/>
</dbReference>
<dbReference type="InterPro" id="IPR042108">
    <property type="entry name" value="GTPase_HflX_N_sf"/>
</dbReference>
<dbReference type="Proteomes" id="UP001375370">
    <property type="component" value="Chromosome"/>
</dbReference>
<dbReference type="InterPro" id="IPR016496">
    <property type="entry name" value="GTPase_HflX"/>
</dbReference>
<sequence length="385" mass="42601">MKKASHSTSHQSERGVLVALDLATTRTTSGWDSQDSLDELENLVKTAGGTVVGRLTQRLPKPLKTTYLGKGKLEELVELKQSLNYETVIFDDELSPLQQRVLEATLQVKVIDRVAVILDIFAKHAETREGRLQVELAQHEYLLPRLAGQWSHLERLGAGIGTRGPGESQLETDRRLIQRKIVTLKHKLDDVSNQRELYRSNRRRQGIPVVALVGYTNSGKSSLLKALTKADVIVQDKIFATLDPTTRRISLPGNRQVLLTDTVGFINKLPPAVVNAFNATLEELQEASIIVHVIDIAAHNAPEHCQTVESVLSDLKISQKPRITVYNKIDLLPGVAGDWDEAKALNELSAIVSNRPDNTVLTSTVKRWGLSDLMETIAALISSDE</sequence>
<comment type="subunit">
    <text evidence="5">Monomer. Associates with the 50S ribosomal subunit.</text>
</comment>
<comment type="subcellular location">
    <subcellularLocation>
        <location evidence="5">Cytoplasm</location>
    </subcellularLocation>
    <text evidence="5">May associate with membranes.</text>
</comment>
<dbReference type="CDD" id="cd01878">
    <property type="entry name" value="HflX"/>
    <property type="match status" value="1"/>
</dbReference>
<reference evidence="7 8" key="1">
    <citation type="submission" date="2024-03" db="EMBL/GenBank/DDBJ databases">
        <title>A Dehalogenimonas Isolated from Estuarine Sediments Dihaloeliminates Chlorinated Alkanes.</title>
        <authorList>
            <person name="Yang Y."/>
            <person name="Wang H."/>
        </authorList>
    </citation>
    <scope>NUCLEOTIDE SEQUENCE [LARGE SCALE GENOMIC DNA]</scope>
    <source>
        <strain evidence="7 8">W</strain>
    </source>
</reference>
<keyword evidence="4 5" id="KW-0342">GTP-binding</keyword>
<organism evidence="7 8">
    <name type="scientific">Candidatus Dehalogenimonas loeffleri</name>
    <dbReference type="NCBI Taxonomy" id="3127115"/>
    <lineage>
        <taxon>Bacteria</taxon>
        <taxon>Bacillati</taxon>
        <taxon>Chloroflexota</taxon>
        <taxon>Dehalococcoidia</taxon>
        <taxon>Dehalococcoidales</taxon>
        <taxon>Dehalococcoidaceae</taxon>
        <taxon>Dehalogenimonas</taxon>
    </lineage>
</organism>
<dbReference type="HAMAP" id="MF_00900">
    <property type="entry name" value="GTPase_HflX"/>
    <property type="match status" value="1"/>
</dbReference>
<protein>
    <recommendedName>
        <fullName evidence="5">GTPase HflX</fullName>
    </recommendedName>
    <alternativeName>
        <fullName evidence="5">GTP-binding protein HflX</fullName>
    </alternativeName>
</protein>
<accession>A0ABZ2J613</accession>
<dbReference type="Pfam" id="PF01926">
    <property type="entry name" value="MMR_HSR1"/>
    <property type="match status" value="1"/>
</dbReference>
<dbReference type="PIRSF" id="PIRSF006809">
    <property type="entry name" value="GTP-binding_hflX_prd"/>
    <property type="match status" value="1"/>
</dbReference>
<gene>
    <name evidence="5 7" type="primary">hflX</name>
    <name evidence="7" type="ORF">V8247_08255</name>
</gene>